<dbReference type="RefSeq" id="WP_289232412.1">
    <property type="nucleotide sequence ID" value="NZ_AP027735.1"/>
</dbReference>
<proteinExistence type="predicted"/>
<dbReference type="SUPFAM" id="SSF53955">
    <property type="entry name" value="Lysozyme-like"/>
    <property type="match status" value="1"/>
</dbReference>
<dbReference type="Gene3D" id="1.10.530.10">
    <property type="match status" value="1"/>
</dbReference>
<protein>
    <submittedName>
        <fullName evidence="2">Uncharacterized protein</fullName>
    </submittedName>
</protein>
<evidence type="ECO:0000313" key="2">
    <source>
        <dbReference type="EMBL" id="BDZ57225.1"/>
    </source>
</evidence>
<feature type="region of interest" description="Disordered" evidence="1">
    <location>
        <begin position="209"/>
        <end position="295"/>
    </location>
</feature>
<dbReference type="EMBL" id="AP027735">
    <property type="protein sequence ID" value="BDZ57225.1"/>
    <property type="molecule type" value="Genomic_DNA"/>
</dbReference>
<sequence>MTGTEPKPTRRPALSRRHFLLAGAAVPATALLAGPARALVRVDQHAVFTEAARAYGLPVALLAGVSYAQTRWQDHDGRPSASQGYGPMHLVDGDAARRAHARADKPAPAVLDTLGDAARATGLGKEQLRTDPAANVRGAAAIIAEQQRALGRPTGGSTDPASWYAAVAATSGLTSAQAQLDLADAALAAVRSGAALTLPDGTRLATARRAVGSPASNASPCATGPTPPASSTRAHRRSTRRAASTSSGCRRRTSSSAPTPATTATTTWPSGRSRRRSTTSSSTTRSAPTTSPSTW</sequence>
<dbReference type="InterPro" id="IPR006311">
    <property type="entry name" value="TAT_signal"/>
</dbReference>
<keyword evidence="3" id="KW-1185">Reference proteome</keyword>
<feature type="compositionally biased region" description="Low complexity" evidence="1">
    <location>
        <begin position="241"/>
        <end position="271"/>
    </location>
</feature>
<feature type="compositionally biased region" description="Low complexity" evidence="1">
    <location>
        <begin position="278"/>
        <end position="295"/>
    </location>
</feature>
<organism evidence="2 3">
    <name type="scientific">Barrientosiimonas endolithica</name>
    <dbReference type="NCBI Taxonomy" id="1535208"/>
    <lineage>
        <taxon>Bacteria</taxon>
        <taxon>Bacillati</taxon>
        <taxon>Actinomycetota</taxon>
        <taxon>Actinomycetes</taxon>
        <taxon>Micrococcales</taxon>
        <taxon>Dermacoccaceae</taxon>
        <taxon>Barrientosiimonas</taxon>
    </lineage>
</organism>
<dbReference type="InterPro" id="IPR023346">
    <property type="entry name" value="Lysozyme-like_dom_sf"/>
</dbReference>
<name>A0ABM8H8N8_9MICO</name>
<accession>A0ABM8H8N8</accession>
<evidence type="ECO:0000256" key="1">
    <source>
        <dbReference type="SAM" id="MobiDB-lite"/>
    </source>
</evidence>
<dbReference type="PROSITE" id="PS51318">
    <property type="entry name" value="TAT"/>
    <property type="match status" value="1"/>
</dbReference>
<reference evidence="3" key="1">
    <citation type="journal article" date="2019" name="Int. J. Syst. Evol. Microbiol.">
        <title>The Global Catalogue of Microorganisms (GCM) 10K type strain sequencing project: providing services to taxonomists for standard genome sequencing and annotation.</title>
        <authorList>
            <consortium name="The Broad Institute Genomics Platform"/>
            <consortium name="The Broad Institute Genome Sequencing Center for Infectious Disease"/>
            <person name="Wu L."/>
            <person name="Ma J."/>
        </authorList>
    </citation>
    <scope>NUCLEOTIDE SEQUENCE [LARGE SCALE GENOMIC DNA]</scope>
    <source>
        <strain evidence="3">NBRC 110608</strain>
    </source>
</reference>
<dbReference type="Proteomes" id="UP001321421">
    <property type="component" value="Chromosome"/>
</dbReference>
<evidence type="ECO:0000313" key="3">
    <source>
        <dbReference type="Proteomes" id="UP001321421"/>
    </source>
</evidence>
<gene>
    <name evidence="2" type="ORF">GCM10025872_08820</name>
</gene>